<dbReference type="InterPro" id="IPR032296">
    <property type="entry name" value="CEBP_ZZ"/>
</dbReference>
<dbReference type="GO" id="GO:0043022">
    <property type="term" value="F:ribosome binding"/>
    <property type="evidence" value="ECO:0007669"/>
    <property type="project" value="TreeGrafter"/>
</dbReference>
<organism evidence="3 4">
    <name type="scientific">Elaeophora elaphi</name>
    <dbReference type="NCBI Taxonomy" id="1147741"/>
    <lineage>
        <taxon>Eukaryota</taxon>
        <taxon>Metazoa</taxon>
        <taxon>Ecdysozoa</taxon>
        <taxon>Nematoda</taxon>
        <taxon>Chromadorea</taxon>
        <taxon>Rhabditida</taxon>
        <taxon>Spirurina</taxon>
        <taxon>Spiruromorpha</taxon>
        <taxon>Filarioidea</taxon>
        <taxon>Onchocercidae</taxon>
        <taxon>Elaeophora</taxon>
    </lineage>
</organism>
<evidence type="ECO:0000313" key="4">
    <source>
        <dbReference type="WBParaSite" id="EEL_0000267701-mRNA-1"/>
    </source>
</evidence>
<dbReference type="InterPro" id="IPR012677">
    <property type="entry name" value="Nucleotide-bd_a/b_plait_sf"/>
</dbReference>
<dbReference type="CDD" id="cd19757">
    <property type="entry name" value="Bbox1"/>
    <property type="match status" value="1"/>
</dbReference>
<dbReference type="STRING" id="1147741.A0A0R3RMG7"/>
<dbReference type="GO" id="GO:0045202">
    <property type="term" value="C:synapse"/>
    <property type="evidence" value="ECO:0007669"/>
    <property type="project" value="TreeGrafter"/>
</dbReference>
<evidence type="ECO:0000256" key="1">
    <source>
        <dbReference type="ARBA" id="ARBA00022884"/>
    </source>
</evidence>
<dbReference type="PANTHER" id="PTHR12566:SF12">
    <property type="entry name" value="TRANSLATIONAL REGULATOR ORB2"/>
    <property type="match status" value="1"/>
</dbReference>
<dbReference type="GO" id="GO:0000900">
    <property type="term" value="F:mRNA regulatory element binding translation repressor activity"/>
    <property type="evidence" value="ECO:0007669"/>
    <property type="project" value="TreeGrafter"/>
</dbReference>
<dbReference type="Gene3D" id="3.30.70.330">
    <property type="match status" value="1"/>
</dbReference>
<dbReference type="GO" id="GO:0005737">
    <property type="term" value="C:cytoplasm"/>
    <property type="evidence" value="ECO:0007669"/>
    <property type="project" value="TreeGrafter"/>
</dbReference>
<feature type="domain" description="Cytoplasmic polyadenylation element-binding protein ZZ" evidence="2">
    <location>
        <begin position="83"/>
        <end position="139"/>
    </location>
</feature>
<protein>
    <submittedName>
        <fullName evidence="4">CEBP_ZZ domain-containing protein</fullName>
    </submittedName>
</protein>
<dbReference type="AlphaFoldDB" id="A0A0R3RMG7"/>
<name>A0A0R3RMG7_9BILA</name>
<accession>A0A0R3RMG7</accession>
<evidence type="ECO:0000259" key="2">
    <source>
        <dbReference type="Pfam" id="PF16366"/>
    </source>
</evidence>
<sequence length="197" mass="23156">MARSAFYNRYTIYVGGIPRVITAMEVAQLFKLVIDDINEVILEAEPDTNYPRGAVRMILGSRTAYVRAISMRHLTLFTFKERKMLEIRPYVLEGMRCEICEQASGPYLCPEISCLFYYCVDCFIMTHGEDDMKNHVPVSSKTIRLLWRKRQNPVLHHDGNFMPLGYCYYFRQQILPSEPYRQLSLYKELRKHHSALL</sequence>
<dbReference type="GO" id="GO:2000766">
    <property type="term" value="P:negative regulation of cytoplasmic translation"/>
    <property type="evidence" value="ECO:0007669"/>
    <property type="project" value="TreeGrafter"/>
</dbReference>
<dbReference type="Proteomes" id="UP000050640">
    <property type="component" value="Unplaced"/>
</dbReference>
<dbReference type="GO" id="GO:0003730">
    <property type="term" value="F:mRNA 3'-UTR binding"/>
    <property type="evidence" value="ECO:0007669"/>
    <property type="project" value="InterPro"/>
</dbReference>
<dbReference type="PANTHER" id="PTHR12566">
    <property type="entry name" value="CYTOPLASMIC POLYADENYLATION ELEMENT BINDING PROTEIN CPEB"/>
    <property type="match status" value="1"/>
</dbReference>
<keyword evidence="1" id="KW-0694">RNA-binding</keyword>
<keyword evidence="3" id="KW-1185">Reference proteome</keyword>
<reference evidence="4" key="1">
    <citation type="submission" date="2017-02" db="UniProtKB">
        <authorList>
            <consortium name="WormBaseParasite"/>
        </authorList>
    </citation>
    <scope>IDENTIFICATION</scope>
</reference>
<dbReference type="InterPro" id="IPR034819">
    <property type="entry name" value="CPEB"/>
</dbReference>
<dbReference type="WBParaSite" id="EEL_0000267701-mRNA-1">
    <property type="protein sequence ID" value="EEL_0000267701-mRNA-1"/>
    <property type="gene ID" value="EEL_0000267701"/>
</dbReference>
<dbReference type="GO" id="GO:0043005">
    <property type="term" value="C:neuron projection"/>
    <property type="evidence" value="ECO:0007669"/>
    <property type="project" value="TreeGrafter"/>
</dbReference>
<proteinExistence type="predicted"/>
<dbReference type="GO" id="GO:0008135">
    <property type="term" value="F:translation factor activity, RNA binding"/>
    <property type="evidence" value="ECO:0007669"/>
    <property type="project" value="TreeGrafter"/>
</dbReference>
<dbReference type="Pfam" id="PF16366">
    <property type="entry name" value="CEBP_ZZ"/>
    <property type="match status" value="1"/>
</dbReference>
<dbReference type="Gene3D" id="4.10.640.40">
    <property type="entry name" value="Cytoplasmic polyadenylation element-binding protein, ZZ domain"/>
    <property type="match status" value="1"/>
</dbReference>
<dbReference type="InterPro" id="IPR038446">
    <property type="entry name" value="CEBP_ZZ_sf"/>
</dbReference>
<dbReference type="GO" id="GO:0005634">
    <property type="term" value="C:nucleus"/>
    <property type="evidence" value="ECO:0007669"/>
    <property type="project" value="TreeGrafter"/>
</dbReference>
<evidence type="ECO:0000313" key="3">
    <source>
        <dbReference type="Proteomes" id="UP000050640"/>
    </source>
</evidence>